<dbReference type="GO" id="GO:0008146">
    <property type="term" value="F:sulfotransferase activity"/>
    <property type="evidence" value="ECO:0007669"/>
    <property type="project" value="InterPro"/>
</dbReference>
<dbReference type="AlphaFoldDB" id="A0A0S6W5Q3"/>
<name>A0A0S6W5Q3_VECG1</name>
<dbReference type="InterPro" id="IPR000863">
    <property type="entry name" value="Sulfotransferase_dom"/>
</dbReference>
<organism evidence="2">
    <name type="scientific">Vecturithrix granuli</name>
    <dbReference type="NCBI Taxonomy" id="1499967"/>
    <lineage>
        <taxon>Bacteria</taxon>
        <taxon>Candidatus Moduliflexota</taxon>
        <taxon>Candidatus Vecturitrichia</taxon>
        <taxon>Candidatus Vecturitrichales</taxon>
        <taxon>Candidatus Vecturitrichaceae</taxon>
        <taxon>Candidatus Vecturithrix</taxon>
    </lineage>
</organism>
<evidence type="ECO:0000259" key="1">
    <source>
        <dbReference type="Pfam" id="PF00685"/>
    </source>
</evidence>
<dbReference type="SUPFAM" id="SSF52540">
    <property type="entry name" value="P-loop containing nucleoside triphosphate hydrolases"/>
    <property type="match status" value="1"/>
</dbReference>
<keyword evidence="3" id="KW-1185">Reference proteome</keyword>
<dbReference type="STRING" id="1499967.U27_01767"/>
<dbReference type="Pfam" id="PF00685">
    <property type="entry name" value="Sulfotransfer_1"/>
    <property type="match status" value="1"/>
</dbReference>
<evidence type="ECO:0000313" key="2">
    <source>
        <dbReference type="EMBL" id="GAK54936.1"/>
    </source>
</evidence>
<dbReference type="EMBL" id="DF820463">
    <property type="protein sequence ID" value="GAK54936.1"/>
    <property type="molecule type" value="Genomic_DNA"/>
</dbReference>
<dbReference type="Gene3D" id="3.40.50.300">
    <property type="entry name" value="P-loop containing nucleotide triphosphate hydrolases"/>
    <property type="match status" value="1"/>
</dbReference>
<reference evidence="2" key="1">
    <citation type="journal article" date="2015" name="PeerJ">
        <title>First genomic representation of candidate bacterial phylum KSB3 points to enhanced environmental sensing as a trigger of wastewater bulking.</title>
        <authorList>
            <person name="Sekiguchi Y."/>
            <person name="Ohashi A."/>
            <person name="Parks D.H."/>
            <person name="Yamauchi T."/>
            <person name="Tyson G.W."/>
            <person name="Hugenholtz P."/>
        </authorList>
    </citation>
    <scope>NUCLEOTIDE SEQUENCE [LARGE SCALE GENOMIC DNA]</scope>
</reference>
<protein>
    <recommendedName>
        <fullName evidence="1">Sulfotransferase domain-containing protein</fullName>
    </recommendedName>
</protein>
<accession>A0A0S6W5Q3</accession>
<proteinExistence type="predicted"/>
<evidence type="ECO:0000313" key="3">
    <source>
        <dbReference type="Proteomes" id="UP000030661"/>
    </source>
</evidence>
<dbReference type="eggNOG" id="COG3551">
    <property type="taxonomic scope" value="Bacteria"/>
</dbReference>
<feature type="domain" description="Sulfotransferase" evidence="1">
    <location>
        <begin position="6"/>
        <end position="180"/>
    </location>
</feature>
<gene>
    <name evidence="2" type="ORF">U27_01767</name>
</gene>
<dbReference type="Proteomes" id="UP000030661">
    <property type="component" value="Unassembled WGS sequence"/>
</dbReference>
<dbReference type="InterPro" id="IPR027417">
    <property type="entry name" value="P-loop_NTPase"/>
</dbReference>
<dbReference type="HOGENOM" id="CLU_1394708_0_0_0"/>
<sequence>MQQPVFLVSGLPRSGTSMMMKMLEAGGIEIVTDHLRQADDDNPKGYYELEKVKHLQNDARWMHYMRGKALKVVSSLLFYVPLSLPYKVIFMRRAIGEILASQKKMLDSRGEDSNTVSDDVLRQKYETHLEKIQDWIAARRNVECLYIEYAEILKDPLAGARAVQEFLGQPLQIEAMAAVVDPDLYRNRVG</sequence>